<dbReference type="PANTHER" id="PTHR24421">
    <property type="entry name" value="NITRATE/NITRITE SENSOR PROTEIN NARX-RELATED"/>
    <property type="match status" value="1"/>
</dbReference>
<evidence type="ECO:0000256" key="5">
    <source>
        <dbReference type="ARBA" id="ARBA00023012"/>
    </source>
</evidence>
<dbReference type="Pfam" id="PF02518">
    <property type="entry name" value="HATPase_c"/>
    <property type="match status" value="1"/>
</dbReference>
<dbReference type="SUPFAM" id="SSF55874">
    <property type="entry name" value="ATPase domain of HSP90 chaperone/DNA topoisomerase II/histidine kinase"/>
    <property type="match status" value="1"/>
</dbReference>
<gene>
    <name evidence="8" type="ORF">ACFSUE_03745</name>
</gene>
<feature type="transmembrane region" description="Helical" evidence="6">
    <location>
        <begin position="12"/>
        <end position="37"/>
    </location>
</feature>
<evidence type="ECO:0000256" key="3">
    <source>
        <dbReference type="ARBA" id="ARBA00022679"/>
    </source>
</evidence>
<keyword evidence="5" id="KW-0902">Two-component regulatory system</keyword>
<feature type="transmembrane region" description="Helical" evidence="6">
    <location>
        <begin position="147"/>
        <end position="167"/>
    </location>
</feature>
<dbReference type="InterPro" id="IPR036890">
    <property type="entry name" value="HATPase_C_sf"/>
</dbReference>
<feature type="transmembrane region" description="Helical" evidence="6">
    <location>
        <begin position="74"/>
        <end position="93"/>
    </location>
</feature>
<feature type="domain" description="Histidine kinase/HSP90-like ATPase" evidence="7">
    <location>
        <begin position="304"/>
        <end position="399"/>
    </location>
</feature>
<proteinExistence type="predicted"/>
<dbReference type="InterPro" id="IPR050482">
    <property type="entry name" value="Sensor_HK_TwoCompSys"/>
</dbReference>
<dbReference type="Proteomes" id="UP001597399">
    <property type="component" value="Unassembled WGS sequence"/>
</dbReference>
<dbReference type="GO" id="GO:0016301">
    <property type="term" value="F:kinase activity"/>
    <property type="evidence" value="ECO:0007669"/>
    <property type="project" value="UniProtKB-KW"/>
</dbReference>
<protein>
    <recommendedName>
        <fullName evidence="2">histidine kinase</fullName>
        <ecNumber evidence="2">2.7.13.3</ecNumber>
    </recommendedName>
</protein>
<keyword evidence="9" id="KW-1185">Reference proteome</keyword>
<evidence type="ECO:0000259" key="7">
    <source>
        <dbReference type="SMART" id="SM00387"/>
    </source>
</evidence>
<dbReference type="InterPro" id="IPR003594">
    <property type="entry name" value="HATPase_dom"/>
</dbReference>
<dbReference type="Gene3D" id="1.20.5.1930">
    <property type="match status" value="1"/>
</dbReference>
<keyword evidence="6" id="KW-1133">Transmembrane helix</keyword>
<accession>A0ABW5S161</accession>
<feature type="transmembrane region" description="Helical" evidence="6">
    <location>
        <begin position="123"/>
        <end position="141"/>
    </location>
</feature>
<organism evidence="8 9">
    <name type="scientific">Sporolactobacillus shoreicorticis</name>
    <dbReference type="NCBI Taxonomy" id="1923877"/>
    <lineage>
        <taxon>Bacteria</taxon>
        <taxon>Bacillati</taxon>
        <taxon>Bacillota</taxon>
        <taxon>Bacilli</taxon>
        <taxon>Bacillales</taxon>
        <taxon>Sporolactobacillaceae</taxon>
        <taxon>Sporolactobacillus</taxon>
    </lineage>
</organism>
<dbReference type="RefSeq" id="WP_253065279.1">
    <property type="nucleotide sequence ID" value="NZ_JAMXWM010000041.1"/>
</dbReference>
<dbReference type="Pfam" id="PF07730">
    <property type="entry name" value="HisKA_3"/>
    <property type="match status" value="1"/>
</dbReference>
<keyword evidence="6" id="KW-0812">Transmembrane</keyword>
<keyword evidence="3" id="KW-0808">Transferase</keyword>
<evidence type="ECO:0000256" key="4">
    <source>
        <dbReference type="ARBA" id="ARBA00022777"/>
    </source>
</evidence>
<dbReference type="InterPro" id="IPR011712">
    <property type="entry name" value="Sig_transdc_His_kin_sub3_dim/P"/>
</dbReference>
<name>A0ABW5S161_9BACL</name>
<feature type="transmembrane region" description="Helical" evidence="6">
    <location>
        <begin position="49"/>
        <end position="67"/>
    </location>
</feature>
<keyword evidence="6" id="KW-0472">Membrane</keyword>
<evidence type="ECO:0000313" key="8">
    <source>
        <dbReference type="EMBL" id="MFD2692744.1"/>
    </source>
</evidence>
<feature type="transmembrane region" description="Helical" evidence="6">
    <location>
        <begin position="99"/>
        <end position="116"/>
    </location>
</feature>
<evidence type="ECO:0000256" key="6">
    <source>
        <dbReference type="SAM" id="Phobius"/>
    </source>
</evidence>
<evidence type="ECO:0000256" key="1">
    <source>
        <dbReference type="ARBA" id="ARBA00000085"/>
    </source>
</evidence>
<reference evidence="9" key="1">
    <citation type="journal article" date="2019" name="Int. J. Syst. Evol. Microbiol.">
        <title>The Global Catalogue of Microorganisms (GCM) 10K type strain sequencing project: providing services to taxonomists for standard genome sequencing and annotation.</title>
        <authorList>
            <consortium name="The Broad Institute Genomics Platform"/>
            <consortium name="The Broad Institute Genome Sequencing Center for Infectious Disease"/>
            <person name="Wu L."/>
            <person name="Ma J."/>
        </authorList>
    </citation>
    <scope>NUCLEOTIDE SEQUENCE [LARGE SCALE GENOMIC DNA]</scope>
    <source>
        <strain evidence="9">TISTR 2466</strain>
    </source>
</reference>
<comment type="catalytic activity">
    <reaction evidence="1">
        <text>ATP + protein L-histidine = ADP + protein N-phospho-L-histidine.</text>
        <dbReference type="EC" id="2.7.13.3"/>
    </reaction>
</comment>
<dbReference type="Gene3D" id="3.30.565.10">
    <property type="entry name" value="Histidine kinase-like ATPase, C-terminal domain"/>
    <property type="match status" value="1"/>
</dbReference>
<dbReference type="CDD" id="cd16917">
    <property type="entry name" value="HATPase_UhpB-NarQ-NarX-like"/>
    <property type="match status" value="1"/>
</dbReference>
<dbReference type="EMBL" id="JBHUMQ010000008">
    <property type="protein sequence ID" value="MFD2692744.1"/>
    <property type="molecule type" value="Genomic_DNA"/>
</dbReference>
<dbReference type="SMART" id="SM00387">
    <property type="entry name" value="HATPase_c"/>
    <property type="match status" value="1"/>
</dbReference>
<sequence length="402" mass="46720">MNKLSFYSFFSNANSIVLLKLTTIIWMSVVYSGVFVYQYFEYTYFQSRLIWSLLFIYSVQSLLNWFFRYLIQKLFWLYFSLQGLLIFAAAMFTEKGAPILLLGLLPVMIAQGVIALQKKVKLFFIVTIYYFLYCVAIIYNYGLKDLLVFMIIFGAIFTIVNVYAILYTKQRMANMRMTYYLRELETANQRIEELTLLRERQRMARNLHDTLAQGVVGLMMQLEAVDVHLRSGNMKRSQEIIAQAMIRARETLNKARTAIDDLRRDSMDERSFTDEMIGRINRFSETFSIKAEHKIAPIPQLSLSTMEHFFYIIDECFANIIKHAHAKSVHVSLESQDKHILLMIKDDGIGFDPNRALNHPGKYGLLGLSERSRLIQGEICVDSALGKGTTIKLILPVERNRR</sequence>
<dbReference type="EC" id="2.7.13.3" evidence="2"/>
<evidence type="ECO:0000313" key="9">
    <source>
        <dbReference type="Proteomes" id="UP001597399"/>
    </source>
</evidence>
<keyword evidence="4 8" id="KW-0418">Kinase</keyword>
<dbReference type="PANTHER" id="PTHR24421:SF55">
    <property type="entry name" value="SENSOR HISTIDINE KINASE YDFH"/>
    <property type="match status" value="1"/>
</dbReference>
<evidence type="ECO:0000256" key="2">
    <source>
        <dbReference type="ARBA" id="ARBA00012438"/>
    </source>
</evidence>
<comment type="caution">
    <text evidence="8">The sequence shown here is derived from an EMBL/GenBank/DDBJ whole genome shotgun (WGS) entry which is preliminary data.</text>
</comment>